<protein>
    <submittedName>
        <fullName evidence="7">Zinc finger, FYVE domain containing 16</fullName>
    </submittedName>
</protein>
<evidence type="ECO:0000256" key="3">
    <source>
        <dbReference type="ARBA" id="ARBA00022833"/>
    </source>
</evidence>
<sequence length="1426" mass="153620">MDSFFKAAVCDLDKLLDDFELNTEELECKPVFLKPSAYPFYSLGSQCLPSEPPSAPLNLPDLNSLHYGSASSLPDSSGGRSHCSADVREVKGQPLTTVDLLSSVDRRPAKSAAPPCPDRALKPVCDLVNDTSSAILVRANSHDAFSELDAAEKQMEEEEGLLVDFDCPVVPGQGEQQGWLNQSADNNEEHVSAEKNDLLGLNSHEPNGEYSASLSLLDVILPAAVERSSESTGVPQSPATIALALQEELKDAEATCAKRPVSNSDCCEPHGSLPGCSIEGVTTSTTKEEESQKALNGSDTEPPEVLKAENSDSDPVILSCLPLAVSLCGALVNPVTVKDDSEQATKELGEADVSESTEADASAALGAGEDGSCSEQPVHSSDPVGQAVVEGRVSPEEQRPSLEPSAVVPSADLVSCECTSPSEPSEFGFEYLPESDQAELLVTDEELDAFLQAHAEAEQGSRVSCCSGSAELNGPERLKETDQDPESRPEADLRRRGSGQEDVEGLLCPESDKILRVEGTLNSGAPSALQDPCTPCDDESDVTSLLSHSSTSNTLQSQHRSPNHQPSYGGARPKQLHCQTSRPPPAGEEGEDQAQGISGATKDTNVAEDGEMSLTSPSLTGEHSNSFHSTPEHEEYSVGFDELSEPPPYPGEPPTDGAGPAGRRSEGAEELGSRQPSWVPDSEAPNCMNCSQRFTFTKRRHHCRACGKVYCAVCCNRKCKLKYLEKEARVCLICFDSINRAQALERMMSPVGPSPNPNIPSEYCSTIPPLQQARAAGTLNSPPPTVMVPVSVLKHPNDSCPREQKRVWFADGILPNGEVADTSKLSVTSRRDSQEFSSVTPDQPAPSSAELEGVDGGSSCPEGPGAAEVVRPPLSGPWDYALLCGLGSSVEKVPSLLPNNEEELPPLLIITGEDEAGDVLVEENPAPCQILHLLAEGGPRPLTFALNANLLVNVKLVTCSGRQCWCFGSTGLQALGQKELVFLLECLPDEKVLPKDLFSLYLNIYQEAQKGKFLEELDNVTFTSTFLGSKDHAGMLFFSPTYQPLDGLTLPSQPFLFGLLIQKLEVPWAKVFPIRLLLRLGAEYNVYPTPLISVRFRESVFRETGHTIMNLLADLRNYQYSLSVVEGLRIHMEMGHIYIDIPKSSYSDMQRVVNVSNEHVISIGAHFSTEADSHLVCFQNEEGSYQTQASSMPGKTRTVTGASFVVFNGALKASSGFIAKSSIVEDGLMVQIPPETMESLRTALREQTDFHIPCGRNDGGEVRENVTVRWVDWSSPVNRGKTSGVDGRPLDGVRSVRVLQDTDFESDGRTIRCTEVFYQLKTLDRSLESVLSSCSGFQKEIALAACSALTPHLAVLASAGINSLSLRISTQADMVEYQAGCGGRLLPQRYMNELDGALIPVIHGGSASVPQTAMDMEFTFYITHSI</sequence>
<evidence type="ECO:0000256" key="5">
    <source>
        <dbReference type="SAM" id="MobiDB-lite"/>
    </source>
</evidence>
<reference evidence="7 8" key="1">
    <citation type="journal article" date="2011" name="Genome Biol. Evol.">
        <title>Integration of the genetic map and genome assembly of fugu facilitates insights into distinct features of genome evolution in teleosts and mammals.</title>
        <authorList>
            <person name="Kai W."/>
            <person name="Kikuchi K."/>
            <person name="Tohari S."/>
            <person name="Chew A.K."/>
            <person name="Tay A."/>
            <person name="Fujiwara A."/>
            <person name="Hosoya S."/>
            <person name="Suetake H."/>
            <person name="Naruse K."/>
            <person name="Brenner S."/>
            <person name="Suzuki Y."/>
            <person name="Venkatesh B."/>
        </authorList>
    </citation>
    <scope>NUCLEOTIDE SEQUENCE [LARGE SCALE GENOMIC DNA]</scope>
</reference>
<feature type="compositionally biased region" description="Low complexity" evidence="5">
    <location>
        <begin position="543"/>
        <end position="559"/>
    </location>
</feature>
<dbReference type="InterPro" id="IPR024608">
    <property type="entry name" value="SARA-like_SBD"/>
</dbReference>
<dbReference type="InParanoid" id="A0A3B5K467"/>
<evidence type="ECO:0000313" key="8">
    <source>
        <dbReference type="Proteomes" id="UP000005226"/>
    </source>
</evidence>
<dbReference type="Gene3D" id="3.30.500.40">
    <property type="match status" value="1"/>
</dbReference>
<keyword evidence="8" id="KW-1185">Reference proteome</keyword>
<dbReference type="RefSeq" id="XP_011603069.2">
    <property type="nucleotide sequence ID" value="XM_011604767.2"/>
</dbReference>
<keyword evidence="2 4" id="KW-0863">Zinc-finger</keyword>
<dbReference type="Gene3D" id="3.30.1360.220">
    <property type="entry name" value="Domain of unknown function (DUF3480), N-terminal subdomain"/>
    <property type="match status" value="1"/>
</dbReference>
<dbReference type="SMART" id="SM01421">
    <property type="entry name" value="DUF3480"/>
    <property type="match status" value="1"/>
</dbReference>
<dbReference type="Pfam" id="PF01363">
    <property type="entry name" value="FYVE"/>
    <property type="match status" value="1"/>
</dbReference>
<dbReference type="GeneTree" id="ENSGT00940000154290"/>
<dbReference type="RefSeq" id="XP_029693679.1">
    <property type="nucleotide sequence ID" value="XM_029837819.1"/>
</dbReference>
<reference evidence="7" key="3">
    <citation type="submission" date="2025-09" db="UniProtKB">
        <authorList>
            <consortium name="Ensembl"/>
        </authorList>
    </citation>
    <scope>IDENTIFICATION</scope>
</reference>
<dbReference type="InterPro" id="IPR011011">
    <property type="entry name" value="Znf_FYVE_PHD"/>
</dbReference>
<dbReference type="FunFam" id="4.10.720.10:FF:000001">
    <property type="entry name" value="Zinc finger, FYVE domain-containing 9a"/>
    <property type="match status" value="1"/>
</dbReference>
<evidence type="ECO:0000256" key="2">
    <source>
        <dbReference type="ARBA" id="ARBA00022771"/>
    </source>
</evidence>
<keyword evidence="3" id="KW-0862">Zinc</keyword>
<dbReference type="RefSeq" id="XP_029693680.1">
    <property type="nucleotide sequence ID" value="XM_029837820.1"/>
</dbReference>
<gene>
    <name evidence="7" type="primary">zfyve16</name>
</gene>
<evidence type="ECO:0000313" key="7">
    <source>
        <dbReference type="Ensembl" id="ENSTRUP00000050730.2"/>
    </source>
</evidence>
<dbReference type="OMA" id="DWTSPVN"/>
<feature type="compositionally biased region" description="Basic and acidic residues" evidence="5">
    <location>
        <begin position="474"/>
        <end position="499"/>
    </location>
</feature>
<dbReference type="GO" id="GO:0016197">
    <property type="term" value="P:endosomal transport"/>
    <property type="evidence" value="ECO:0007669"/>
    <property type="project" value="TreeGrafter"/>
</dbReference>
<dbReference type="SMART" id="SM00064">
    <property type="entry name" value="FYVE"/>
    <property type="match status" value="1"/>
</dbReference>
<dbReference type="RefSeq" id="XP_029693678.1">
    <property type="nucleotide sequence ID" value="XM_029837818.1"/>
</dbReference>
<dbReference type="SUPFAM" id="SSF57903">
    <property type="entry name" value="FYVE/PHD zinc finger"/>
    <property type="match status" value="1"/>
</dbReference>
<accession>A0A3B5K467</accession>
<feature type="region of interest" description="Disordered" evidence="5">
    <location>
        <begin position="344"/>
        <end position="408"/>
    </location>
</feature>
<evidence type="ECO:0000256" key="4">
    <source>
        <dbReference type="PROSITE-ProRule" id="PRU00091"/>
    </source>
</evidence>
<dbReference type="InterPro" id="IPR000306">
    <property type="entry name" value="Znf_FYVE"/>
</dbReference>
<dbReference type="OrthoDB" id="5872154at2759"/>
<dbReference type="InterPro" id="IPR037145">
    <property type="entry name" value="SARA_Smad-bd_sf"/>
</dbReference>
<dbReference type="PROSITE" id="PS50178">
    <property type="entry name" value="ZF_FYVE"/>
    <property type="match status" value="1"/>
</dbReference>
<dbReference type="GO" id="GO:0031901">
    <property type="term" value="C:early endosome membrane"/>
    <property type="evidence" value="ECO:0007669"/>
    <property type="project" value="TreeGrafter"/>
</dbReference>
<proteinExistence type="predicted"/>
<dbReference type="Ensembl" id="ENSTRUT00000054461.2">
    <property type="protein sequence ID" value="ENSTRUP00000050730.2"/>
    <property type="gene ID" value="ENSTRUG00000020228.2"/>
</dbReference>
<dbReference type="InterPro" id="IPR017455">
    <property type="entry name" value="Znf_FYVE-rel"/>
</dbReference>
<keyword evidence="1" id="KW-0479">Metal-binding</keyword>
<reference evidence="7" key="2">
    <citation type="submission" date="2025-08" db="UniProtKB">
        <authorList>
            <consortium name="Ensembl"/>
        </authorList>
    </citation>
    <scope>IDENTIFICATION</scope>
</reference>
<evidence type="ECO:0000256" key="1">
    <source>
        <dbReference type="ARBA" id="ARBA00022723"/>
    </source>
</evidence>
<dbReference type="GeneID" id="101066707"/>
<dbReference type="PANTHER" id="PTHR46319">
    <property type="entry name" value="ZINC FINGER FYVE DOMAIN-CONTAINING PROTEIN"/>
    <property type="match status" value="1"/>
</dbReference>
<feature type="compositionally biased region" description="Polar residues" evidence="5">
    <location>
        <begin position="595"/>
        <end position="604"/>
    </location>
</feature>
<evidence type="ECO:0000259" key="6">
    <source>
        <dbReference type="PROSITE" id="PS50178"/>
    </source>
</evidence>
<dbReference type="Gene3D" id="4.10.720.10">
    <property type="entry name" value="Smad anchor for receptor activation, Smad-binding domain"/>
    <property type="match status" value="1"/>
</dbReference>
<dbReference type="Gene3D" id="3.30.40.10">
    <property type="entry name" value="Zinc/RING finger domain, C3HC4 (zinc finger)"/>
    <property type="match status" value="1"/>
</dbReference>
<dbReference type="PANTHER" id="PTHR46319:SF1">
    <property type="entry name" value="ZINC FINGER FYVE DOMAIN-CONTAINING PROTEIN 16"/>
    <property type="match status" value="1"/>
</dbReference>
<feature type="region of interest" description="Disordered" evidence="5">
    <location>
        <begin position="458"/>
        <end position="679"/>
    </location>
</feature>
<dbReference type="Proteomes" id="UP000005226">
    <property type="component" value="Chromosome 6"/>
</dbReference>
<feature type="compositionally biased region" description="Polar residues" evidence="5">
    <location>
        <begin position="613"/>
        <end position="629"/>
    </location>
</feature>
<dbReference type="SMART" id="SM01422">
    <property type="entry name" value="SARA"/>
    <property type="match status" value="1"/>
</dbReference>
<feature type="domain" description="FYVE-type" evidence="6">
    <location>
        <begin position="681"/>
        <end position="739"/>
    </location>
</feature>
<feature type="region of interest" description="Disordered" evidence="5">
    <location>
        <begin position="824"/>
        <end position="868"/>
    </location>
</feature>
<dbReference type="Pfam" id="PF11979">
    <property type="entry name" value="SARA_C"/>
    <property type="match status" value="1"/>
</dbReference>
<dbReference type="Pfam" id="PF11409">
    <property type="entry name" value="SARA"/>
    <property type="match status" value="1"/>
</dbReference>
<dbReference type="FunCoup" id="A0A3B5K467">
    <property type="interactions" value="1152"/>
</dbReference>
<dbReference type="InterPro" id="IPR022557">
    <property type="entry name" value="SARA-like_C"/>
</dbReference>
<dbReference type="CDD" id="cd15729">
    <property type="entry name" value="FYVE_endofin"/>
    <property type="match status" value="1"/>
</dbReference>
<name>A0A3B5K467_TAKRU</name>
<dbReference type="GO" id="GO:0008270">
    <property type="term" value="F:zinc ion binding"/>
    <property type="evidence" value="ECO:0007669"/>
    <property type="project" value="UniProtKB-KW"/>
</dbReference>
<organism evidence="7 8">
    <name type="scientific">Takifugu rubripes</name>
    <name type="common">Japanese pufferfish</name>
    <name type="synonym">Fugu rubripes</name>
    <dbReference type="NCBI Taxonomy" id="31033"/>
    <lineage>
        <taxon>Eukaryota</taxon>
        <taxon>Metazoa</taxon>
        <taxon>Chordata</taxon>
        <taxon>Craniata</taxon>
        <taxon>Vertebrata</taxon>
        <taxon>Euteleostomi</taxon>
        <taxon>Actinopterygii</taxon>
        <taxon>Neopterygii</taxon>
        <taxon>Teleostei</taxon>
        <taxon>Neoteleostei</taxon>
        <taxon>Acanthomorphata</taxon>
        <taxon>Eupercaria</taxon>
        <taxon>Tetraodontiformes</taxon>
        <taxon>Tetradontoidea</taxon>
        <taxon>Tetraodontidae</taxon>
        <taxon>Takifugu</taxon>
    </lineage>
</organism>
<dbReference type="FunFam" id="3.30.40.10:FF:000084">
    <property type="entry name" value="Zinc finger, FYVE domain-containing 9b"/>
    <property type="match status" value="1"/>
</dbReference>
<feature type="region of interest" description="Disordered" evidence="5">
    <location>
        <begin position="275"/>
        <end position="311"/>
    </location>
</feature>
<dbReference type="InterPro" id="IPR013083">
    <property type="entry name" value="Znf_RING/FYVE/PHD"/>
</dbReference>